<dbReference type="PROSITE" id="PS50235">
    <property type="entry name" value="USP_3"/>
    <property type="match status" value="1"/>
</dbReference>
<evidence type="ECO:0000256" key="6">
    <source>
        <dbReference type="ARBA" id="ARBA00022801"/>
    </source>
</evidence>
<dbReference type="GO" id="GO:0004843">
    <property type="term" value="F:cysteine-type deubiquitinase activity"/>
    <property type="evidence" value="ECO:0007669"/>
    <property type="project" value="UniProtKB-UniRule"/>
</dbReference>
<organism evidence="13 14">
    <name type="scientific">Ascaris lumbricoides</name>
    <name type="common">Giant roundworm</name>
    <dbReference type="NCBI Taxonomy" id="6252"/>
    <lineage>
        <taxon>Eukaryota</taxon>
        <taxon>Metazoa</taxon>
        <taxon>Ecdysozoa</taxon>
        <taxon>Nematoda</taxon>
        <taxon>Chromadorea</taxon>
        <taxon>Rhabditida</taxon>
        <taxon>Spirurina</taxon>
        <taxon>Ascaridomorpha</taxon>
        <taxon>Ascaridoidea</taxon>
        <taxon>Ascarididae</taxon>
        <taxon>Ascaris</taxon>
    </lineage>
</organism>
<dbReference type="Pfam" id="PF00443">
    <property type="entry name" value="UCH"/>
    <property type="match status" value="1"/>
</dbReference>
<evidence type="ECO:0000256" key="10">
    <source>
        <dbReference type="SAM" id="Phobius"/>
    </source>
</evidence>
<dbReference type="SUPFAM" id="SSF54001">
    <property type="entry name" value="Cysteine proteinases"/>
    <property type="match status" value="1"/>
</dbReference>
<dbReference type="GO" id="GO:0005829">
    <property type="term" value="C:cytosol"/>
    <property type="evidence" value="ECO:0007669"/>
    <property type="project" value="TreeGrafter"/>
</dbReference>
<comment type="catalytic activity">
    <reaction evidence="1 9">
        <text>Thiol-dependent hydrolysis of ester, thioester, amide, peptide and isopeptide bonds formed by the C-terminal Gly of ubiquitin (a 76-residue protein attached to proteins as an intracellular targeting signal).</text>
        <dbReference type="EC" id="3.4.19.12"/>
    </reaction>
</comment>
<dbReference type="PROSITE" id="PS00973">
    <property type="entry name" value="USP_2"/>
    <property type="match status" value="1"/>
</dbReference>
<dbReference type="GO" id="GO:0016579">
    <property type="term" value="P:protein deubiquitination"/>
    <property type="evidence" value="ECO:0007669"/>
    <property type="project" value="InterPro"/>
</dbReference>
<keyword evidence="5 9" id="KW-0833">Ubl conjugation pathway</keyword>
<evidence type="ECO:0000259" key="11">
    <source>
        <dbReference type="PROSITE" id="PS50144"/>
    </source>
</evidence>
<dbReference type="Gene3D" id="3.90.70.10">
    <property type="entry name" value="Cysteine proteinases"/>
    <property type="match status" value="1"/>
</dbReference>
<dbReference type="PANTHER" id="PTHR24006">
    <property type="entry name" value="UBIQUITIN CARBOXYL-TERMINAL HYDROLASE"/>
    <property type="match status" value="1"/>
</dbReference>
<comment type="similarity">
    <text evidence="3 9">Belongs to the peptidase C19 family.</text>
</comment>
<dbReference type="GO" id="GO:0006508">
    <property type="term" value="P:proteolysis"/>
    <property type="evidence" value="ECO:0007669"/>
    <property type="project" value="UniProtKB-KW"/>
</dbReference>
<dbReference type="PROSITE" id="PS50144">
    <property type="entry name" value="MATH"/>
    <property type="match status" value="1"/>
</dbReference>
<comment type="subcellular location">
    <subcellularLocation>
        <location evidence="2">Nucleus</location>
    </subcellularLocation>
</comment>
<dbReference type="AlphaFoldDB" id="A0A0M3ILN3"/>
<dbReference type="InterPro" id="IPR008974">
    <property type="entry name" value="TRAF-like"/>
</dbReference>
<dbReference type="Gene3D" id="2.60.210.10">
    <property type="entry name" value="Apoptosis, Tumor Necrosis Factor Receptor Associated Protein 2, Chain A"/>
    <property type="match status" value="1"/>
</dbReference>
<dbReference type="PANTHER" id="PTHR24006:SF644">
    <property type="entry name" value="UBIQUITIN CARBOXYL-TERMINAL HYDROLASE 7"/>
    <property type="match status" value="1"/>
</dbReference>
<dbReference type="Proteomes" id="UP000036681">
    <property type="component" value="Unplaced"/>
</dbReference>
<reference evidence="14" key="1">
    <citation type="submission" date="2017-02" db="UniProtKB">
        <authorList>
            <consortium name="WormBaseParasite"/>
        </authorList>
    </citation>
    <scope>IDENTIFICATION</scope>
</reference>
<dbReference type="InterPro" id="IPR038765">
    <property type="entry name" value="Papain-like_cys_pep_sf"/>
</dbReference>
<keyword evidence="10" id="KW-1133">Transmembrane helix</keyword>
<dbReference type="WBParaSite" id="ALUE_0001966101-mRNA-1">
    <property type="protein sequence ID" value="ALUE_0001966101-mRNA-1"/>
    <property type="gene ID" value="ALUE_0001966101"/>
</dbReference>
<dbReference type="InterPro" id="IPR028889">
    <property type="entry name" value="USP"/>
</dbReference>
<evidence type="ECO:0000256" key="3">
    <source>
        <dbReference type="ARBA" id="ARBA00009085"/>
    </source>
</evidence>
<keyword evidence="10" id="KW-0812">Transmembrane</keyword>
<dbReference type="EC" id="3.4.19.12" evidence="9"/>
<keyword evidence="6 9" id="KW-0378">Hydrolase</keyword>
<evidence type="ECO:0000256" key="8">
    <source>
        <dbReference type="ARBA" id="ARBA00023242"/>
    </source>
</evidence>
<evidence type="ECO:0000256" key="4">
    <source>
        <dbReference type="ARBA" id="ARBA00022670"/>
    </source>
</evidence>
<evidence type="ECO:0000259" key="12">
    <source>
        <dbReference type="PROSITE" id="PS50235"/>
    </source>
</evidence>
<dbReference type="InterPro" id="IPR002083">
    <property type="entry name" value="MATH/TRAF_dom"/>
</dbReference>
<dbReference type="GO" id="GO:0031647">
    <property type="term" value="P:regulation of protein stability"/>
    <property type="evidence" value="ECO:0007669"/>
    <property type="project" value="TreeGrafter"/>
</dbReference>
<keyword evidence="7 9" id="KW-0788">Thiol protease</keyword>
<feature type="domain" description="MATH" evidence="11">
    <location>
        <begin position="1"/>
        <end position="96"/>
    </location>
</feature>
<evidence type="ECO:0000313" key="14">
    <source>
        <dbReference type="WBParaSite" id="ALUE_0001966101-mRNA-1"/>
    </source>
</evidence>
<name>A0A0M3ILN3_ASCLU</name>
<protein>
    <recommendedName>
        <fullName evidence="9">Ubiquitin carboxyl-terminal hydrolase</fullName>
        <ecNumber evidence="9">3.4.19.12</ecNumber>
    </recommendedName>
</protein>
<keyword evidence="10" id="KW-0472">Membrane</keyword>
<dbReference type="InterPro" id="IPR001394">
    <property type="entry name" value="Peptidase_C19_UCH"/>
</dbReference>
<dbReference type="InterPro" id="IPR050164">
    <property type="entry name" value="Peptidase_C19"/>
</dbReference>
<evidence type="ECO:0000313" key="13">
    <source>
        <dbReference type="Proteomes" id="UP000036681"/>
    </source>
</evidence>
<dbReference type="CDD" id="cd02659">
    <property type="entry name" value="peptidase_C19C"/>
    <property type="match status" value="1"/>
</dbReference>
<accession>A0A0M3ILN3</accession>
<dbReference type="GO" id="GO:0005634">
    <property type="term" value="C:nucleus"/>
    <property type="evidence" value="ECO:0007669"/>
    <property type="project" value="UniProtKB-SubCell"/>
</dbReference>
<dbReference type="PROSITE" id="PS00972">
    <property type="entry name" value="USP_1"/>
    <property type="match status" value="1"/>
</dbReference>
<feature type="transmembrane region" description="Helical" evidence="10">
    <location>
        <begin position="429"/>
        <end position="451"/>
    </location>
</feature>
<dbReference type="SUPFAM" id="SSF49599">
    <property type="entry name" value="TRAF domain-like"/>
    <property type="match status" value="1"/>
</dbReference>
<keyword evidence="8" id="KW-0539">Nucleus</keyword>
<dbReference type="Pfam" id="PF22486">
    <property type="entry name" value="MATH_2"/>
    <property type="match status" value="1"/>
</dbReference>
<proteinExistence type="inferred from homology"/>
<evidence type="ECO:0000256" key="7">
    <source>
        <dbReference type="ARBA" id="ARBA00022807"/>
    </source>
</evidence>
<evidence type="ECO:0000256" key="2">
    <source>
        <dbReference type="ARBA" id="ARBA00004123"/>
    </source>
</evidence>
<evidence type="ECO:0000256" key="9">
    <source>
        <dbReference type="RuleBase" id="RU366025"/>
    </source>
</evidence>
<evidence type="ECO:0000256" key="1">
    <source>
        <dbReference type="ARBA" id="ARBA00000707"/>
    </source>
</evidence>
<evidence type="ECO:0000256" key="5">
    <source>
        <dbReference type="ARBA" id="ARBA00022786"/>
    </source>
</evidence>
<sequence length="452" mass="51193">MISLVLAPQKGTYDLGFFVQCGGDPRSATSWSCAADVALKVRAQKEGVKDAVKRFRHTFHRQEDDWGFAQYMPCEVLTNPNNGLIKDDTIKLEVTITADAPHGVQWDSKKHTGFVGLKNQGATCYLNSILQTFFFTNMLRKAVYEMPTENDDTETSVALAMQRVFYELQMSDKPVGTRELTESFGWDSVESFRQHDVQELSRVLLDKLEREMAGTKVKDAIPSLFGGKMKSYIRCTNVPFESSREESFYDLQLSIKGRTNVTESFESYTAKETLDGDNKYDAGEFGLQPAEKGVKFISFPPVLHLQLLRFQYDVEKDANVKINDRFEFPALLDLSEFVDDGDKKTPVEFLLQAVLVHTGNLDGGHYVVFINTNMCGPPRWCKFDDEVVSSVSEWDAIDANYGGSDVELQRKPFTSAYMLVYVQKSRLSWFHLLSISLSLLVYPGRMIFAIIT</sequence>
<keyword evidence="4 9" id="KW-0645">Protease</keyword>
<keyword evidence="13" id="KW-1185">Reference proteome</keyword>
<dbReference type="InterPro" id="IPR018200">
    <property type="entry name" value="USP_CS"/>
</dbReference>
<dbReference type="FunFam" id="3.90.70.10:FF:000005">
    <property type="entry name" value="Ubiquitin carboxyl-terminal hydrolase 7"/>
    <property type="match status" value="1"/>
</dbReference>
<feature type="domain" description="USP" evidence="12">
    <location>
        <begin position="115"/>
        <end position="424"/>
    </location>
</feature>